<evidence type="ECO:0000256" key="6">
    <source>
        <dbReference type="SAM" id="SignalP"/>
    </source>
</evidence>
<dbReference type="PROSITE" id="PS50026">
    <property type="entry name" value="EGF_3"/>
    <property type="match status" value="3"/>
</dbReference>
<keyword evidence="6" id="KW-0732">Signal</keyword>
<evidence type="ECO:0000313" key="9">
    <source>
        <dbReference type="EMBL" id="KAK0410717.1"/>
    </source>
</evidence>
<dbReference type="InterPro" id="IPR050372">
    <property type="entry name" value="Neurexin-related_CASP"/>
</dbReference>
<dbReference type="SUPFAM" id="SSF49899">
    <property type="entry name" value="Concanavalin A-like lectins/glucanases"/>
    <property type="match status" value="6"/>
</dbReference>
<keyword evidence="5" id="KW-1133">Transmembrane helix</keyword>
<name>A0AA39LV24_9BILA</name>
<dbReference type="PANTHER" id="PTHR15036">
    <property type="entry name" value="PIKACHURIN-LIKE PROTEIN"/>
    <property type="match status" value="1"/>
</dbReference>
<feature type="signal peptide" evidence="6">
    <location>
        <begin position="1"/>
        <end position="27"/>
    </location>
</feature>
<dbReference type="CDD" id="cd00110">
    <property type="entry name" value="LamG"/>
    <property type="match status" value="6"/>
</dbReference>
<sequence>MPSAFVGGPLWRLLSLLLLLCTSPVQAVILSGSPDSYARFPKWAHTFENELSFDFRTRQSNALLFYTDDGGVNGNFYALTISDGRIQLDFRLGDDSNDLAPIRSVITIRVDDVAVNDNKWHRFVLFQAWENVKLQLDDTVVFKILQQQSFIFGNLRTNSDVFVGGVPKDIHLLNSMSSPLRRHTKRFAGSVKNLIYRLYPQGVSSPQLIDSKGTRHTDDDYCSHEPVCQNGGRCYSTNDGPKCDCTPTNLQGRNCETPKNNSVLSFFGNEWLGYDVVANSSAVVRSRSENISLAFKTVHPSALLFIAGDQSNYVEISLDKGVLLATSKVFGTDKRFIRMFNAGSGRFDDDHWHHVVVYRDVVTSSTKYSTVGMAVAVDGVRDEVKQNAANFDFFTNSFAFVGGVPSGRAYLEVDKPQFRGCMGQIKYEADAQFLDLIDLADQGFGQSVIRTGGDLSFACSSPSLPPDILSFNSGQDFVTLPKWNSLSSGSLGFQFRTSEPDGLILYHGTKVEGNRSVDYIAFELIDGHLFMIINLGSGHVRLQTTAKKVNDGASWHSVMMERVGRSGSVVVDAFKTDFSTPGVSANLIIDEPIYLGAVPWFPVDNSTPPRPILEVPSTVWSAGLRVGFRGCLKNVRINGMNAKISASFQEQLKQRRSSGASPGAITLGCPVVKTDFCAGAPCENLGRCESGHNSFRCDCFGTVFEGPTCGVEPTFVSLGASRESDYPVLAVPRPLRSEAESVEIKFRTKDDYGVLMDTAAGNRKGGRLTVALRKGRLELTLKAGGGSHVFTWGAGLNDNEWHTVRVKRTGEKLLFFIDGKWEHSYFLPTSDTVILIDEIAGGHALQHEAEPFGEDGVGADLFDGLLAKLTFNQFDVLSPMREKMAEYSGEAKDDSRRLKNRKAKSNTVSFDATPGLATFSTAPLMPDGVFRLSFKFRTLLRSTTLLVAAENVSTTGTFFALEVWNGRLRYTYGVHGKVDSILSPPPATGRRSLSDMRWHSVLIHQDAKTGLHHLFVDNSSNALAPPKPSAAKLSGNLYLGKASAAMVPHYNTALGSHPEWIALPSRRQSSAPFRGCVSALKVGTEVLDVFSDATRFENVQKGCPNPLARCHSNSCQHNGKCHQGWKDIKCDCSMTTYGGAFCDEMGTTYAFDASAFATIFLEYPKTSRPSTNADRLVVGFQTTGREGVLLSVQCAVDGDFLTVFLADGYIHVRYNLGSRDHQLGFFDLRVNDNRYHVAVVERRRFNVTLTLDDHLPIRYSPQDQHELFTLDMQWRVSVGASFNVYHSASIYRRKKRRRHLRVFDGFAGNVTGVNFNGLRILDLYAKGDERVSSVGSPKLIHMASADSSDGPFRRQNAPMGDGYANVDDEENDLDGLIEGLHAGCLSFEEQQNCIADSQQEVAQSRRVWSAMATSTTTVRPPIICLIEWNTPKCKTDLFKPPPPRFAPNYRLKAKPKPRDEPPRGPESFFSPILPTPSAPVISTVASRRRTSTPSPSLRSGRYSALRVSLSTSSVTPYRTPLTTEHETCFSTAFLTASELHPTTYSGYLHFHTLQQRMTTPAPTVLFVATMSLDVDYDSAQVEVFYEDEEDEITVEKTAKPDTVPAEAFRKALAGEGDYLDLCIHDNECNNEGLHKYPEEYHCHDYDAAEAEPEADVETAASSRCRWWRSVPASFPVVVEWRLCGGRKGLHSVHFHPVRFTSPESPPINHRLGCFLFSDADVFGRFGVIPSESAESVLRAGEIDSRLAVPSVCVHPSPTPSAAFTKPKPRTTLPSHTVYAVRPTTPMGDLFVTTQKGPVTSTDFPRTALISIASVSVIVIIAIVVFCVFRCRQNGPGADHYPMVCNGAKPQPATGHAGYAPIPSEMSPPMMHEAAMHHLSPAGGICPSGLGHTASRLMANGHGHQGYQPINGAVIPNGAAMPMNGAAKNGNLAAAKKDFKEWYV</sequence>
<evidence type="ECO:0000256" key="4">
    <source>
        <dbReference type="SAM" id="MobiDB-lite"/>
    </source>
</evidence>
<dbReference type="PROSITE" id="PS50025">
    <property type="entry name" value="LAM_G_DOMAIN"/>
    <property type="match status" value="6"/>
</dbReference>
<feature type="domain" description="Laminin G" evidence="7">
    <location>
        <begin position="906"/>
        <end position="1103"/>
    </location>
</feature>
<evidence type="ECO:0000256" key="1">
    <source>
        <dbReference type="ARBA" id="ARBA00023157"/>
    </source>
</evidence>
<evidence type="ECO:0000259" key="7">
    <source>
        <dbReference type="PROSITE" id="PS50025"/>
    </source>
</evidence>
<proteinExistence type="predicted"/>
<feature type="transmembrane region" description="Helical" evidence="5">
    <location>
        <begin position="1807"/>
        <end position="1828"/>
    </location>
</feature>
<dbReference type="InterPro" id="IPR001881">
    <property type="entry name" value="EGF-like_Ca-bd_dom"/>
</dbReference>
<dbReference type="Pfam" id="PF02210">
    <property type="entry name" value="Laminin_G_2"/>
    <property type="match status" value="6"/>
</dbReference>
<evidence type="ECO:0000256" key="5">
    <source>
        <dbReference type="SAM" id="Phobius"/>
    </source>
</evidence>
<dbReference type="EMBL" id="JAUCMV010000003">
    <property type="protein sequence ID" value="KAK0410717.1"/>
    <property type="molecule type" value="Genomic_DNA"/>
</dbReference>
<dbReference type="Gene3D" id="2.60.120.200">
    <property type="match status" value="6"/>
</dbReference>
<dbReference type="InterPro" id="IPR000742">
    <property type="entry name" value="EGF"/>
</dbReference>
<feature type="domain" description="EGF-like" evidence="8">
    <location>
        <begin position="218"/>
        <end position="256"/>
    </location>
</feature>
<dbReference type="CDD" id="cd00054">
    <property type="entry name" value="EGF_CA"/>
    <property type="match status" value="2"/>
</dbReference>
<feature type="chain" id="PRO_5041234840" evidence="6">
    <location>
        <begin position="28"/>
        <end position="1943"/>
    </location>
</feature>
<feature type="domain" description="Laminin G" evidence="7">
    <location>
        <begin position="713"/>
        <end position="895"/>
    </location>
</feature>
<dbReference type="PANTHER" id="PTHR15036:SF89">
    <property type="entry name" value="NEUREXIN 1, ISOFORM F"/>
    <property type="match status" value="1"/>
</dbReference>
<feature type="domain" description="EGF-like" evidence="8">
    <location>
        <begin position="673"/>
        <end position="710"/>
    </location>
</feature>
<dbReference type="SMART" id="SM00179">
    <property type="entry name" value="EGF_CA"/>
    <property type="match status" value="2"/>
</dbReference>
<evidence type="ECO:0000256" key="3">
    <source>
        <dbReference type="PROSITE-ProRule" id="PRU00122"/>
    </source>
</evidence>
<dbReference type="GO" id="GO:0005509">
    <property type="term" value="F:calcium ion binding"/>
    <property type="evidence" value="ECO:0007669"/>
    <property type="project" value="InterPro"/>
</dbReference>
<evidence type="ECO:0000256" key="2">
    <source>
        <dbReference type="PROSITE-ProRule" id="PRU00076"/>
    </source>
</evidence>
<feature type="domain" description="Laminin G" evidence="7">
    <location>
        <begin position="261"/>
        <end position="459"/>
    </location>
</feature>
<keyword evidence="5" id="KW-0472">Membrane</keyword>
<dbReference type="Gene3D" id="2.10.25.10">
    <property type="entry name" value="Laminin"/>
    <property type="match status" value="3"/>
</dbReference>
<keyword evidence="10" id="KW-1185">Reference proteome</keyword>
<comment type="caution">
    <text evidence="2">Lacks conserved residue(s) required for the propagation of feature annotation.</text>
</comment>
<feature type="domain" description="Laminin G" evidence="7">
    <location>
        <begin position="1150"/>
        <end position="1339"/>
    </location>
</feature>
<feature type="domain" description="EGF-like" evidence="8">
    <location>
        <begin position="1106"/>
        <end position="1143"/>
    </location>
</feature>
<feature type="domain" description="Laminin G" evidence="7">
    <location>
        <begin position="27"/>
        <end position="222"/>
    </location>
</feature>
<dbReference type="InterPro" id="IPR013320">
    <property type="entry name" value="ConA-like_dom_sf"/>
</dbReference>
<evidence type="ECO:0000313" key="10">
    <source>
        <dbReference type="Proteomes" id="UP001175271"/>
    </source>
</evidence>
<dbReference type="InterPro" id="IPR001791">
    <property type="entry name" value="Laminin_G"/>
</dbReference>
<keyword evidence="1 3" id="KW-1015">Disulfide bond</keyword>
<feature type="domain" description="Laminin G" evidence="7">
    <location>
        <begin position="467"/>
        <end position="669"/>
    </location>
</feature>
<dbReference type="Proteomes" id="UP001175271">
    <property type="component" value="Unassembled WGS sequence"/>
</dbReference>
<protein>
    <submittedName>
        <fullName evidence="9">Uncharacterized protein</fullName>
    </submittedName>
</protein>
<reference evidence="9" key="1">
    <citation type="submission" date="2023-06" db="EMBL/GenBank/DDBJ databases">
        <title>Genomic analysis of the entomopathogenic nematode Steinernema hermaphroditum.</title>
        <authorList>
            <person name="Schwarz E.M."/>
            <person name="Heppert J.K."/>
            <person name="Baniya A."/>
            <person name="Schwartz H.T."/>
            <person name="Tan C.-H."/>
            <person name="Antoshechkin I."/>
            <person name="Sternberg P.W."/>
            <person name="Goodrich-Blair H."/>
            <person name="Dillman A.R."/>
        </authorList>
    </citation>
    <scope>NUCLEOTIDE SEQUENCE</scope>
    <source>
        <strain evidence="9">PS9179</strain>
        <tissue evidence="9">Whole animal</tissue>
    </source>
</reference>
<feature type="region of interest" description="Disordered" evidence="4">
    <location>
        <begin position="1444"/>
        <end position="1473"/>
    </location>
</feature>
<dbReference type="GO" id="GO:0016020">
    <property type="term" value="C:membrane"/>
    <property type="evidence" value="ECO:0007669"/>
    <property type="project" value="UniProtKB-SubCell"/>
</dbReference>
<accession>A0AA39LV24</accession>
<gene>
    <name evidence="9" type="ORF">QR680_005290</name>
</gene>
<evidence type="ECO:0000259" key="8">
    <source>
        <dbReference type="PROSITE" id="PS50026"/>
    </source>
</evidence>
<organism evidence="9 10">
    <name type="scientific">Steinernema hermaphroditum</name>
    <dbReference type="NCBI Taxonomy" id="289476"/>
    <lineage>
        <taxon>Eukaryota</taxon>
        <taxon>Metazoa</taxon>
        <taxon>Ecdysozoa</taxon>
        <taxon>Nematoda</taxon>
        <taxon>Chromadorea</taxon>
        <taxon>Rhabditida</taxon>
        <taxon>Tylenchina</taxon>
        <taxon>Panagrolaimomorpha</taxon>
        <taxon>Strongyloidoidea</taxon>
        <taxon>Steinernematidae</taxon>
        <taxon>Steinernema</taxon>
    </lineage>
</organism>
<feature type="disulfide bond" evidence="3">
    <location>
        <begin position="1076"/>
        <end position="1103"/>
    </location>
</feature>
<keyword evidence="5" id="KW-0812">Transmembrane</keyword>
<keyword evidence="2" id="KW-0245">EGF-like domain</keyword>
<dbReference type="SMART" id="SM00282">
    <property type="entry name" value="LamG"/>
    <property type="match status" value="6"/>
</dbReference>
<dbReference type="SMART" id="SM00181">
    <property type="entry name" value="EGF"/>
    <property type="match status" value="3"/>
</dbReference>
<comment type="caution">
    <text evidence="9">The sequence shown here is derived from an EMBL/GenBank/DDBJ whole genome shotgun (WGS) entry which is preliminary data.</text>
</comment>